<evidence type="ECO:0000256" key="1">
    <source>
        <dbReference type="ARBA" id="ARBA00022737"/>
    </source>
</evidence>
<dbReference type="Gene3D" id="2.130.10.30">
    <property type="entry name" value="Regulator of chromosome condensation 1/beta-lactamase-inhibitor protein II"/>
    <property type="match status" value="1"/>
</dbReference>
<proteinExistence type="predicted"/>
<name>A0ABN9SKC6_9DINO</name>
<organism evidence="3 4">
    <name type="scientific">Prorocentrum cordatum</name>
    <dbReference type="NCBI Taxonomy" id="2364126"/>
    <lineage>
        <taxon>Eukaryota</taxon>
        <taxon>Sar</taxon>
        <taxon>Alveolata</taxon>
        <taxon>Dinophyceae</taxon>
        <taxon>Prorocentrales</taxon>
        <taxon>Prorocentraceae</taxon>
        <taxon>Prorocentrum</taxon>
    </lineage>
</organism>
<accession>A0ABN9SKC6</accession>
<evidence type="ECO:0000313" key="4">
    <source>
        <dbReference type="Proteomes" id="UP001189429"/>
    </source>
</evidence>
<feature type="non-terminal residue" evidence="3">
    <location>
        <position position="329"/>
    </location>
</feature>
<comment type="caution">
    <text evidence="3">The sequence shown here is derived from an EMBL/GenBank/DDBJ whole genome shotgun (WGS) entry which is preliminary data.</text>
</comment>
<dbReference type="PANTHER" id="PTHR22870">
    <property type="entry name" value="REGULATOR OF CHROMOSOME CONDENSATION"/>
    <property type="match status" value="1"/>
</dbReference>
<evidence type="ECO:0000256" key="2">
    <source>
        <dbReference type="PROSITE-ProRule" id="PRU00235"/>
    </source>
</evidence>
<feature type="repeat" description="RCC1" evidence="2">
    <location>
        <begin position="216"/>
        <end position="279"/>
    </location>
</feature>
<sequence>VAAVEGCLAWCPALLRPVELARLGAAAPPLGTAVAEACAHQLRSARLLLLVPGGSVRLARGERMLHRAQRQCVARRPTCAASENYSVGIDGRGRLLIWGRPGWLEARGAEADGQAEADWPALQPRVAVPVVSGEGGASCSGPGGRVEQVIVATLAASRHAVFALTSTGQLMYAQVRRKSNLVIHDVELHPLKELDGIQVAQISTRYGQAFAVTRDGGVYAWGMKSGDPGRLEHSCSMGFGEVATMLHPSPLPGFGGGDGQTPVRFVAAGVSHTIFVTAFGEVFTVGRADSGKLGLGQPLAHYEHALSPTKVHFDARPAPAIVAAAAGSR</sequence>
<keyword evidence="1" id="KW-0677">Repeat</keyword>
<protein>
    <submittedName>
        <fullName evidence="3">Uncharacterized protein</fullName>
    </submittedName>
</protein>
<feature type="repeat" description="RCC1" evidence="2">
    <location>
        <begin position="280"/>
        <end position="329"/>
    </location>
</feature>
<dbReference type="InterPro" id="IPR051210">
    <property type="entry name" value="Ub_ligase/GEF_domain"/>
</dbReference>
<keyword evidence="4" id="KW-1185">Reference proteome</keyword>
<dbReference type="EMBL" id="CAUYUJ010011591">
    <property type="protein sequence ID" value="CAK0832207.1"/>
    <property type="molecule type" value="Genomic_DNA"/>
</dbReference>
<evidence type="ECO:0000313" key="3">
    <source>
        <dbReference type="EMBL" id="CAK0832207.1"/>
    </source>
</evidence>
<dbReference type="PROSITE" id="PS50012">
    <property type="entry name" value="RCC1_3"/>
    <property type="match status" value="2"/>
</dbReference>
<feature type="non-terminal residue" evidence="3">
    <location>
        <position position="1"/>
    </location>
</feature>
<gene>
    <name evidence="3" type="ORF">PCOR1329_LOCUS30286</name>
</gene>
<reference evidence="3" key="1">
    <citation type="submission" date="2023-10" db="EMBL/GenBank/DDBJ databases">
        <authorList>
            <person name="Chen Y."/>
            <person name="Shah S."/>
            <person name="Dougan E. K."/>
            <person name="Thang M."/>
            <person name="Chan C."/>
        </authorList>
    </citation>
    <scope>NUCLEOTIDE SEQUENCE [LARGE SCALE GENOMIC DNA]</scope>
</reference>
<dbReference type="InterPro" id="IPR009091">
    <property type="entry name" value="RCC1/BLIP-II"/>
</dbReference>
<dbReference type="PROSITE" id="PS00626">
    <property type="entry name" value="RCC1_2"/>
    <property type="match status" value="1"/>
</dbReference>
<dbReference type="PANTHER" id="PTHR22870:SF408">
    <property type="entry name" value="OS09G0560450 PROTEIN"/>
    <property type="match status" value="1"/>
</dbReference>
<dbReference type="Proteomes" id="UP001189429">
    <property type="component" value="Unassembled WGS sequence"/>
</dbReference>
<dbReference type="SUPFAM" id="SSF50985">
    <property type="entry name" value="RCC1/BLIP-II"/>
    <property type="match status" value="1"/>
</dbReference>
<dbReference type="InterPro" id="IPR000408">
    <property type="entry name" value="Reg_chr_condens"/>
</dbReference>